<keyword evidence="1" id="KW-0812">Transmembrane</keyword>
<feature type="transmembrane region" description="Helical" evidence="1">
    <location>
        <begin position="334"/>
        <end position="354"/>
    </location>
</feature>
<keyword evidence="3" id="KW-1185">Reference proteome</keyword>
<dbReference type="Proteomes" id="UP001219525">
    <property type="component" value="Unassembled WGS sequence"/>
</dbReference>
<comment type="caution">
    <text evidence="2">The sequence shown here is derived from an EMBL/GenBank/DDBJ whole genome shotgun (WGS) entry which is preliminary data.</text>
</comment>
<dbReference type="PANTHER" id="PTHR35043:SF7">
    <property type="entry name" value="TRANSCRIPTION FACTOR DOMAIN-CONTAINING PROTEIN"/>
    <property type="match status" value="1"/>
</dbReference>
<evidence type="ECO:0008006" key="4">
    <source>
        <dbReference type="Google" id="ProtNLM"/>
    </source>
</evidence>
<dbReference type="PROSITE" id="PS51257">
    <property type="entry name" value="PROKAR_LIPOPROTEIN"/>
    <property type="match status" value="1"/>
</dbReference>
<protein>
    <recommendedName>
        <fullName evidence="4">Transmembrane protein</fullName>
    </recommendedName>
</protein>
<evidence type="ECO:0000256" key="1">
    <source>
        <dbReference type="SAM" id="Phobius"/>
    </source>
</evidence>
<dbReference type="PANTHER" id="PTHR35043">
    <property type="entry name" value="TRANSCRIPTION FACTOR DOMAIN-CONTAINING PROTEIN"/>
    <property type="match status" value="1"/>
</dbReference>
<evidence type="ECO:0000313" key="2">
    <source>
        <dbReference type="EMBL" id="KAJ7201104.1"/>
    </source>
</evidence>
<feature type="transmembrane region" description="Helical" evidence="1">
    <location>
        <begin position="298"/>
        <end position="322"/>
    </location>
</feature>
<keyword evidence="1" id="KW-1133">Transmembrane helix</keyword>
<dbReference type="EMBL" id="JARJCW010000060">
    <property type="protein sequence ID" value="KAJ7201104.1"/>
    <property type="molecule type" value="Genomic_DNA"/>
</dbReference>
<dbReference type="AlphaFoldDB" id="A0AAD6V2G7"/>
<feature type="transmembrane region" description="Helical" evidence="1">
    <location>
        <begin position="173"/>
        <end position="192"/>
    </location>
</feature>
<gene>
    <name evidence="2" type="ORF">GGX14DRAFT_524653</name>
</gene>
<name>A0AAD6V2G7_9AGAR</name>
<evidence type="ECO:0000313" key="3">
    <source>
        <dbReference type="Proteomes" id="UP001219525"/>
    </source>
</evidence>
<keyword evidence="1" id="KW-0472">Membrane</keyword>
<feature type="transmembrane region" description="Helical" evidence="1">
    <location>
        <begin position="20"/>
        <end position="39"/>
    </location>
</feature>
<organism evidence="2 3">
    <name type="scientific">Mycena pura</name>
    <dbReference type="NCBI Taxonomy" id="153505"/>
    <lineage>
        <taxon>Eukaryota</taxon>
        <taxon>Fungi</taxon>
        <taxon>Dikarya</taxon>
        <taxon>Basidiomycota</taxon>
        <taxon>Agaricomycotina</taxon>
        <taxon>Agaricomycetes</taxon>
        <taxon>Agaricomycetidae</taxon>
        <taxon>Agaricales</taxon>
        <taxon>Marasmiineae</taxon>
        <taxon>Mycenaceae</taxon>
        <taxon>Mycena</taxon>
    </lineage>
</organism>
<feature type="transmembrane region" description="Helical" evidence="1">
    <location>
        <begin position="59"/>
        <end position="80"/>
    </location>
</feature>
<reference evidence="2" key="1">
    <citation type="submission" date="2023-03" db="EMBL/GenBank/DDBJ databases">
        <title>Massive genome expansion in bonnet fungi (Mycena s.s.) driven by repeated elements and novel gene families across ecological guilds.</title>
        <authorList>
            <consortium name="Lawrence Berkeley National Laboratory"/>
            <person name="Harder C.B."/>
            <person name="Miyauchi S."/>
            <person name="Viragh M."/>
            <person name="Kuo A."/>
            <person name="Thoen E."/>
            <person name="Andreopoulos B."/>
            <person name="Lu D."/>
            <person name="Skrede I."/>
            <person name="Drula E."/>
            <person name="Henrissat B."/>
            <person name="Morin E."/>
            <person name="Kohler A."/>
            <person name="Barry K."/>
            <person name="LaButti K."/>
            <person name="Morin E."/>
            <person name="Salamov A."/>
            <person name="Lipzen A."/>
            <person name="Mereny Z."/>
            <person name="Hegedus B."/>
            <person name="Baldrian P."/>
            <person name="Stursova M."/>
            <person name="Weitz H."/>
            <person name="Taylor A."/>
            <person name="Grigoriev I.V."/>
            <person name="Nagy L.G."/>
            <person name="Martin F."/>
            <person name="Kauserud H."/>
        </authorList>
    </citation>
    <scope>NUCLEOTIDE SEQUENCE</scope>
    <source>
        <strain evidence="2">9144</strain>
    </source>
</reference>
<proteinExistence type="predicted"/>
<accession>A0AAD6V2G7</accession>
<feature type="transmembrane region" description="Helical" evidence="1">
    <location>
        <begin position="266"/>
        <end position="286"/>
    </location>
</feature>
<sequence>MHARAPNYDSCDDINSCRTLQNIVWGCFTTIFACTWVSVHPNVPPPRQGWLALVWRRLNLMSIAIVAPELMVGLAARQLVFAWRCSREFEISLTHGFFVCMGGFVSPDRHPVVTKEQLRRMDYLDAVKEVPVETIVGKSKGDSISKSAALVQGLWFIAQCAARVAQRLPVTQLEVCSLAFAVVNIVIWLLWWGKPLDVPGHDTIIIGAEREAPKVRRADHIHSGLRDRATALLAGIYENYDPSSSNAVPLFWSISAEDNSVDNTTLISLVIECIVGAIFGAIHCAAWNSDFPSAEERWMWCICALLVGAIPVLVLILIVVLLRGNDLVCRIITAVLFLVLWSLYIISRFCLLVLPLTALRALPPGALVDVDWNLYTPHLW</sequence>